<comment type="caution">
    <text evidence="2">The sequence shown here is derived from an EMBL/GenBank/DDBJ whole genome shotgun (WGS) entry which is preliminary data.</text>
</comment>
<evidence type="ECO:0000313" key="2">
    <source>
        <dbReference type="EMBL" id="GGL16679.1"/>
    </source>
</evidence>
<gene>
    <name evidence="2" type="ORF">GCM10010844_39470</name>
</gene>
<dbReference type="CDD" id="cd00093">
    <property type="entry name" value="HTH_XRE"/>
    <property type="match status" value="1"/>
</dbReference>
<evidence type="ECO:0000313" key="3">
    <source>
        <dbReference type="Proteomes" id="UP000604341"/>
    </source>
</evidence>
<sequence length="145" mass="15526">MSISAFAEAMGIHRSTLNDYLSGTIDIASISPKRAAAMILAMGVYDKDAWEILGLEGEARESFKTYRPAPAGHGPSQSTDEPITLPTPLLGEQPLPAGAKIYLDPAATDKVQVIRLEDGRYYSVTALLLQRAGGIHLGGLVRVDF</sequence>
<dbReference type="Pfam" id="PF01381">
    <property type="entry name" value="HTH_3"/>
    <property type="match status" value="1"/>
</dbReference>
<keyword evidence="3" id="KW-1185">Reference proteome</keyword>
<proteinExistence type="predicted"/>
<dbReference type="InterPro" id="IPR001387">
    <property type="entry name" value="Cro/C1-type_HTH"/>
</dbReference>
<reference evidence="3" key="1">
    <citation type="journal article" date="2019" name="Int. J. Syst. Evol. Microbiol.">
        <title>The Global Catalogue of Microorganisms (GCM) 10K type strain sequencing project: providing services to taxonomists for standard genome sequencing and annotation.</title>
        <authorList>
            <consortium name="The Broad Institute Genomics Platform"/>
            <consortium name="The Broad Institute Genome Sequencing Center for Infectious Disease"/>
            <person name="Wu L."/>
            <person name="Ma J."/>
        </authorList>
    </citation>
    <scope>NUCLEOTIDE SEQUENCE [LARGE SCALE GENOMIC DNA]</scope>
    <source>
        <strain evidence="3">JCM 19173</strain>
    </source>
</reference>
<protein>
    <recommendedName>
        <fullName evidence="1">HTH cro/C1-type domain-containing protein</fullName>
    </recommendedName>
</protein>
<name>A0ABQ2FQF4_9DEIO</name>
<dbReference type="EMBL" id="BMPE01000023">
    <property type="protein sequence ID" value="GGL16679.1"/>
    <property type="molecule type" value="Genomic_DNA"/>
</dbReference>
<dbReference type="Proteomes" id="UP000604341">
    <property type="component" value="Unassembled WGS sequence"/>
</dbReference>
<accession>A0ABQ2FQF4</accession>
<feature type="domain" description="HTH cro/C1-type" evidence="1">
    <location>
        <begin position="1"/>
        <end position="44"/>
    </location>
</feature>
<organism evidence="2 3">
    <name type="scientific">Deinococcus radiotolerans</name>
    <dbReference type="NCBI Taxonomy" id="1309407"/>
    <lineage>
        <taxon>Bacteria</taxon>
        <taxon>Thermotogati</taxon>
        <taxon>Deinococcota</taxon>
        <taxon>Deinococci</taxon>
        <taxon>Deinococcales</taxon>
        <taxon>Deinococcaceae</taxon>
        <taxon>Deinococcus</taxon>
    </lineage>
</organism>
<evidence type="ECO:0000259" key="1">
    <source>
        <dbReference type="Pfam" id="PF01381"/>
    </source>
</evidence>